<dbReference type="AlphaFoldDB" id="A0AAD6Q2M4"/>
<dbReference type="Proteomes" id="UP001164929">
    <property type="component" value="Chromosome 13"/>
</dbReference>
<proteinExistence type="predicted"/>
<gene>
    <name evidence="1" type="ORF">NC653_030893</name>
</gene>
<comment type="caution">
    <text evidence="1">The sequence shown here is derived from an EMBL/GenBank/DDBJ whole genome shotgun (WGS) entry which is preliminary data.</text>
</comment>
<sequence>MQFCARMIPFLIHLDPPLKLLIVYPRRLALPLGIVHLTCQLDMMPKHVMDCACCLFCEVTAFNVSFRFWSVICQADEFVQDVADRYALSL</sequence>
<name>A0AAD6Q2M4_9ROSI</name>
<accession>A0AAD6Q2M4</accession>
<protein>
    <submittedName>
        <fullName evidence="1">Uncharacterized protein</fullName>
    </submittedName>
</protein>
<dbReference type="EMBL" id="JAQIZT010000013">
    <property type="protein sequence ID" value="KAJ6974888.1"/>
    <property type="molecule type" value="Genomic_DNA"/>
</dbReference>
<organism evidence="1 2">
    <name type="scientific">Populus alba x Populus x berolinensis</name>
    <dbReference type="NCBI Taxonomy" id="444605"/>
    <lineage>
        <taxon>Eukaryota</taxon>
        <taxon>Viridiplantae</taxon>
        <taxon>Streptophyta</taxon>
        <taxon>Embryophyta</taxon>
        <taxon>Tracheophyta</taxon>
        <taxon>Spermatophyta</taxon>
        <taxon>Magnoliopsida</taxon>
        <taxon>eudicotyledons</taxon>
        <taxon>Gunneridae</taxon>
        <taxon>Pentapetalae</taxon>
        <taxon>rosids</taxon>
        <taxon>fabids</taxon>
        <taxon>Malpighiales</taxon>
        <taxon>Salicaceae</taxon>
        <taxon>Saliceae</taxon>
        <taxon>Populus</taxon>
    </lineage>
</organism>
<keyword evidence="2" id="KW-1185">Reference proteome</keyword>
<reference evidence="1" key="1">
    <citation type="journal article" date="2023" name="Mol. Ecol. Resour.">
        <title>Chromosome-level genome assembly of a triploid poplar Populus alba 'Berolinensis'.</title>
        <authorList>
            <person name="Chen S."/>
            <person name="Yu Y."/>
            <person name="Wang X."/>
            <person name="Wang S."/>
            <person name="Zhang T."/>
            <person name="Zhou Y."/>
            <person name="He R."/>
            <person name="Meng N."/>
            <person name="Wang Y."/>
            <person name="Liu W."/>
            <person name="Liu Z."/>
            <person name="Liu J."/>
            <person name="Guo Q."/>
            <person name="Huang H."/>
            <person name="Sederoff R.R."/>
            <person name="Wang G."/>
            <person name="Qu G."/>
            <person name="Chen S."/>
        </authorList>
    </citation>
    <scope>NUCLEOTIDE SEQUENCE</scope>
    <source>
        <strain evidence="1">SC-2020</strain>
    </source>
</reference>
<evidence type="ECO:0000313" key="2">
    <source>
        <dbReference type="Proteomes" id="UP001164929"/>
    </source>
</evidence>
<evidence type="ECO:0000313" key="1">
    <source>
        <dbReference type="EMBL" id="KAJ6974888.1"/>
    </source>
</evidence>